<feature type="domain" description="Mce/MlaD" evidence="1">
    <location>
        <begin position="38"/>
        <end position="101"/>
    </location>
</feature>
<gene>
    <name evidence="2" type="ORF">SAMN05216462_3150</name>
</gene>
<sequence length="300" mass="32479">MKKFSKEIQIALVAVAGLLVLYFGLHFLKGMTLFSGDNKYYVKFKDVSGLSVASPIFANGYRVGVVEDIMFDYQNTGEIVAAIDVDTELGVPKGSRAEIATDLMGNVKVLLVLGNAADGMVAPGDTITGSQQVGAMGKAADMIPAVQQMLPKLDSILASVNTLLADPAIANSLHNVDQITADLTRTSHDLSLLTAQLNRQMPQMLQNADGVLANTNQITKDISNMDFAATMTSVNTTLKNVEQMTAALNSREGTLGLLMRDPSLYYNLNSTMMHADSLMIDLKQHPKRYVHFSVFGKKDK</sequence>
<reference evidence="2 3" key="1">
    <citation type="submission" date="2016-10" db="EMBL/GenBank/DDBJ databases">
        <authorList>
            <person name="de Groot N.N."/>
        </authorList>
    </citation>
    <scope>NUCLEOTIDE SEQUENCE [LARGE SCALE GENOMIC DNA]</scope>
    <source>
        <strain evidence="2 3">D31d</strain>
    </source>
</reference>
<evidence type="ECO:0000259" key="1">
    <source>
        <dbReference type="Pfam" id="PF02470"/>
    </source>
</evidence>
<dbReference type="RefSeq" id="WP_074762314.1">
    <property type="nucleotide sequence ID" value="NZ_FNRF01000007.1"/>
</dbReference>
<dbReference type="EMBL" id="FNRF01000007">
    <property type="protein sequence ID" value="SEA92692.1"/>
    <property type="molecule type" value="Genomic_DNA"/>
</dbReference>
<protein>
    <submittedName>
        <fullName evidence="2">Phospholipid/cholesterol/gamma-HCH transport system substrate-binding protein</fullName>
    </submittedName>
</protein>
<dbReference type="Proteomes" id="UP000182257">
    <property type="component" value="Unassembled WGS sequence"/>
</dbReference>
<dbReference type="PANTHER" id="PTHR33371">
    <property type="entry name" value="INTERMEMBRANE PHOSPHOLIPID TRANSPORT SYSTEM BINDING PROTEIN MLAD-RELATED"/>
    <property type="match status" value="1"/>
</dbReference>
<evidence type="ECO:0000313" key="3">
    <source>
        <dbReference type="Proteomes" id="UP000182257"/>
    </source>
</evidence>
<dbReference type="InterPro" id="IPR003399">
    <property type="entry name" value="Mce/MlaD"/>
</dbReference>
<proteinExistence type="predicted"/>
<name>A0A1H4F872_XYLRU</name>
<organism evidence="2 3">
    <name type="scientific">Xylanibacter ruminicola</name>
    <name type="common">Prevotella ruminicola</name>
    <dbReference type="NCBI Taxonomy" id="839"/>
    <lineage>
        <taxon>Bacteria</taxon>
        <taxon>Pseudomonadati</taxon>
        <taxon>Bacteroidota</taxon>
        <taxon>Bacteroidia</taxon>
        <taxon>Bacteroidales</taxon>
        <taxon>Prevotellaceae</taxon>
        <taxon>Xylanibacter</taxon>
    </lineage>
</organism>
<evidence type="ECO:0000313" key="2">
    <source>
        <dbReference type="EMBL" id="SEA92692.1"/>
    </source>
</evidence>
<dbReference type="InterPro" id="IPR052336">
    <property type="entry name" value="MlaD_Phospholipid_Transporter"/>
</dbReference>
<dbReference type="Pfam" id="PF02470">
    <property type="entry name" value="MlaD"/>
    <property type="match status" value="1"/>
</dbReference>
<dbReference type="AlphaFoldDB" id="A0A1H4F872"/>
<dbReference type="PANTHER" id="PTHR33371:SF4">
    <property type="entry name" value="INTERMEMBRANE PHOSPHOLIPID TRANSPORT SYSTEM BINDING PROTEIN MLAD"/>
    <property type="match status" value="1"/>
</dbReference>
<accession>A0A1H4F872</accession>
<dbReference type="OrthoDB" id="9769132at2"/>